<evidence type="ECO:0000313" key="1">
    <source>
        <dbReference type="EMBL" id="OLR61701.1"/>
    </source>
</evidence>
<dbReference type="STRING" id="1465756.BIV18_10130"/>
<keyword evidence="2" id="KW-1185">Reference proteome</keyword>
<protein>
    <submittedName>
        <fullName evidence="1">Uncharacterized protein</fullName>
    </submittedName>
</protein>
<accession>A0A1U7LX98</accession>
<dbReference type="Proteomes" id="UP000187166">
    <property type="component" value="Unassembled WGS sequence"/>
</dbReference>
<proteinExistence type="predicted"/>
<comment type="caution">
    <text evidence="1">The sequence shown here is derived from an EMBL/GenBank/DDBJ whole genome shotgun (WGS) entry which is preliminary data.</text>
</comment>
<reference evidence="1 2" key="1">
    <citation type="journal article" date="2016" name="Appl. Environ. Microbiol.">
        <title>Function and Phylogeny of Bacterial Butyryl Coenzyme A:Acetate Transferases and Their Diversity in the Proximal Colon of Swine.</title>
        <authorList>
            <person name="Trachsel J."/>
            <person name="Bayles D.O."/>
            <person name="Looft T."/>
            <person name="Levine U.Y."/>
            <person name="Allen H.K."/>
        </authorList>
    </citation>
    <scope>NUCLEOTIDE SEQUENCE [LARGE SCALE GENOMIC DNA]</scope>
    <source>
        <strain evidence="1 2">35-6-1</strain>
    </source>
</reference>
<dbReference type="AlphaFoldDB" id="A0A1U7LX98"/>
<name>A0A1U7LX98_9FIRM</name>
<dbReference type="EMBL" id="MJIH01000008">
    <property type="protein sequence ID" value="OLR61701.1"/>
    <property type="molecule type" value="Genomic_DNA"/>
</dbReference>
<gene>
    <name evidence="1" type="ORF">BIV18_10130</name>
</gene>
<sequence>MYFLNNQNLLEIDDSYHQVFKNPFHVNLALHEIPRMKDAGDLTDLDVKVCKLVHKFTFLDKQRMKDCWELKLRIGWKAW</sequence>
<organism evidence="1 2">
    <name type="scientific">Peptoniphilus porci</name>
    <dbReference type="NCBI Taxonomy" id="2652280"/>
    <lineage>
        <taxon>Bacteria</taxon>
        <taxon>Bacillati</taxon>
        <taxon>Bacillota</taxon>
        <taxon>Tissierellia</taxon>
        <taxon>Tissierellales</taxon>
        <taxon>Peptoniphilaceae</taxon>
        <taxon>Peptoniphilus</taxon>
    </lineage>
</organism>
<evidence type="ECO:0000313" key="2">
    <source>
        <dbReference type="Proteomes" id="UP000187166"/>
    </source>
</evidence>